<evidence type="ECO:0008006" key="3">
    <source>
        <dbReference type="Google" id="ProtNLM"/>
    </source>
</evidence>
<sequence length="299" mass="33409">MADPLDNPTLHPRALTVRERAPGFKWHSYAGSPRSSQAFCLSAFGTLRSLSARDRALEALFRHALPGFPPRRRPRRWSILPEAESPELLSELGTQQATSIDALCLSSDEVVCIESKFATDAQHGFGGCSQFPKACAGFRGPGSDIAKQTDAWCRLENWEGHRSPRAYWSLGKRWFRPEIFNRQTASDVCALRGANYQLMRNFLFAASIAERDKKSRFGVLAIGPRKYASVLAEQVAAFRRDILLPDFRGLIAFVDYEEYADILDTANAPDAAELAEFLRERIRHVVGRGDAKRHAPASN</sequence>
<dbReference type="Proteomes" id="UP000199541">
    <property type="component" value="Unassembled WGS sequence"/>
</dbReference>
<name>A0A1H2SJM0_9RHOB</name>
<organism evidence="1 2">
    <name type="scientific">Allgaiera indica</name>
    <dbReference type="NCBI Taxonomy" id="765699"/>
    <lineage>
        <taxon>Bacteria</taxon>
        <taxon>Pseudomonadati</taxon>
        <taxon>Pseudomonadota</taxon>
        <taxon>Alphaproteobacteria</taxon>
        <taxon>Rhodobacterales</taxon>
        <taxon>Paracoccaceae</taxon>
        <taxon>Allgaiera</taxon>
    </lineage>
</organism>
<dbReference type="InterPro" id="IPR054333">
    <property type="entry name" value="REase-ARP-assoc"/>
</dbReference>
<protein>
    <recommendedName>
        <fullName evidence="3">Restriction endonuclease type II NotI domain-containing protein</fullName>
    </recommendedName>
</protein>
<evidence type="ECO:0000313" key="1">
    <source>
        <dbReference type="EMBL" id="SDW31831.1"/>
    </source>
</evidence>
<comment type="caution">
    <text evidence="1">The sequence shown here is derived from an EMBL/GenBank/DDBJ whole genome shotgun (WGS) entry which is preliminary data.</text>
</comment>
<evidence type="ECO:0000313" key="2">
    <source>
        <dbReference type="Proteomes" id="UP000199541"/>
    </source>
</evidence>
<dbReference type="Pfam" id="PF22558">
    <property type="entry name" value="REase-ARP"/>
    <property type="match status" value="1"/>
</dbReference>
<dbReference type="RefSeq" id="WP_143037487.1">
    <property type="nucleotide sequence ID" value="NZ_BNAB01000002.1"/>
</dbReference>
<reference evidence="1 2" key="1">
    <citation type="submission" date="2016-10" db="EMBL/GenBank/DDBJ databases">
        <authorList>
            <person name="Varghese N."/>
            <person name="Submissions S."/>
        </authorList>
    </citation>
    <scope>NUCLEOTIDE SEQUENCE [LARGE SCALE GENOMIC DNA]</scope>
    <source>
        <strain evidence="1 2">DSM 24802</strain>
    </source>
</reference>
<accession>A0A1H2SJM0</accession>
<keyword evidence="2" id="KW-1185">Reference proteome</keyword>
<proteinExistence type="predicted"/>
<gene>
    <name evidence="1" type="ORF">SAMN05444006_102323</name>
</gene>
<dbReference type="EMBL" id="FNOB01000002">
    <property type="protein sequence ID" value="SDW31831.1"/>
    <property type="molecule type" value="Genomic_DNA"/>
</dbReference>